<sequence>MRSCGITVPSAMVGPPAYGGVSWMARPVTSCGDRIAAAASAGTRYLRSNQNEILARSGCGSILTILPTGTPRMSTSSPANTPLLLSK</sequence>
<gene>
    <name evidence="1" type="ORF">ERS007657_04083</name>
</gene>
<name>A0A654U6W9_MYCTX</name>
<organism evidence="1 2">
    <name type="scientific">Mycobacterium tuberculosis</name>
    <dbReference type="NCBI Taxonomy" id="1773"/>
    <lineage>
        <taxon>Bacteria</taxon>
        <taxon>Bacillati</taxon>
        <taxon>Actinomycetota</taxon>
        <taxon>Actinomycetes</taxon>
        <taxon>Mycobacteriales</taxon>
        <taxon>Mycobacteriaceae</taxon>
        <taxon>Mycobacterium</taxon>
        <taxon>Mycobacterium tuberculosis complex</taxon>
    </lineage>
</organism>
<evidence type="ECO:0000313" key="2">
    <source>
        <dbReference type="Proteomes" id="UP000046680"/>
    </source>
</evidence>
<protein>
    <submittedName>
        <fullName evidence="1">Uncharacterized protein</fullName>
    </submittedName>
</protein>
<dbReference type="AlphaFoldDB" id="A0A654U6W9"/>
<proteinExistence type="predicted"/>
<accession>A0A654U6W9</accession>
<dbReference type="EMBL" id="CGCX01002396">
    <property type="protein sequence ID" value="CFS11358.1"/>
    <property type="molecule type" value="Genomic_DNA"/>
</dbReference>
<reference evidence="1 2" key="1">
    <citation type="submission" date="2015-03" db="EMBL/GenBank/DDBJ databases">
        <authorList>
            <consortium name="Pathogen Informatics"/>
        </authorList>
    </citation>
    <scope>NUCLEOTIDE SEQUENCE [LARGE SCALE GENOMIC DNA]</scope>
    <source>
        <strain evidence="1 2">C09601061</strain>
    </source>
</reference>
<dbReference type="Proteomes" id="UP000046680">
    <property type="component" value="Unassembled WGS sequence"/>
</dbReference>
<evidence type="ECO:0000313" key="1">
    <source>
        <dbReference type="EMBL" id="CFS11358.1"/>
    </source>
</evidence>